<accession>A0A0H5PZY0</accession>
<geneLocation type="plasmid" evidence="1">
    <name>pRGRH0332</name>
</geneLocation>
<organism evidence="1">
    <name type="scientific">uncultured prokaryote</name>
    <dbReference type="NCBI Taxonomy" id="198431"/>
    <lineage>
        <taxon>unclassified sequences</taxon>
        <taxon>environmental samples</taxon>
    </lineage>
</organism>
<dbReference type="EMBL" id="LN853001">
    <property type="protein sequence ID" value="CRY94725.1"/>
    <property type="molecule type" value="Genomic_DNA"/>
</dbReference>
<sequence length="67" mass="7306">MSTVEQLQQIQNGATEVEMFNQAKNASTANAIGTLLETGQSEHAYSLFRTTVHANKTVANIKRANNL</sequence>
<reference evidence="1" key="1">
    <citation type="submission" date="2015-06" db="EMBL/GenBank/DDBJ databases">
        <authorList>
            <person name="Joergensen T."/>
        </authorList>
    </citation>
    <scope>NUCLEOTIDE SEQUENCE</scope>
    <source>
        <plasmid evidence="1">pRGRH0332</plasmid>
    </source>
</reference>
<reference evidence="1" key="2">
    <citation type="submission" date="2015-07" db="EMBL/GenBank/DDBJ databases">
        <title>Plasmids, circular viruses and viroids from rat gut.</title>
        <authorList>
            <person name="Jorgensen T.J."/>
            <person name="Hansen M.A."/>
            <person name="Xu Z."/>
            <person name="Tabak M.A."/>
            <person name="Sorensen S.J."/>
            <person name="Hansen L.H."/>
        </authorList>
    </citation>
    <scope>NUCLEOTIDE SEQUENCE</scope>
    <source>
        <plasmid evidence="1">pRGRH0332</plasmid>
    </source>
</reference>
<dbReference type="AlphaFoldDB" id="A0A0H5PZY0"/>
<protein>
    <submittedName>
        <fullName evidence="1">Uncharacterized protein</fullName>
    </submittedName>
</protein>
<name>A0A0H5PZY0_9ZZZZ</name>
<proteinExistence type="predicted"/>
<evidence type="ECO:0000313" key="1">
    <source>
        <dbReference type="EMBL" id="CRY94725.1"/>
    </source>
</evidence>
<keyword evidence="1" id="KW-0614">Plasmid</keyword>